<reference evidence="1" key="2">
    <citation type="journal article" date="2022" name="New Phytol.">
        <title>Evolutionary transition to the ectomycorrhizal habit in the genomes of a hyperdiverse lineage of mushroom-forming fungi.</title>
        <authorList>
            <person name="Looney B."/>
            <person name="Miyauchi S."/>
            <person name="Morin E."/>
            <person name="Drula E."/>
            <person name="Courty P.E."/>
            <person name="Kohler A."/>
            <person name="Kuo A."/>
            <person name="LaButti K."/>
            <person name="Pangilinan J."/>
            <person name="Lipzen A."/>
            <person name="Riley R."/>
            <person name="Andreopoulos W."/>
            <person name="He G."/>
            <person name="Johnson J."/>
            <person name="Nolan M."/>
            <person name="Tritt A."/>
            <person name="Barry K.W."/>
            <person name="Grigoriev I.V."/>
            <person name="Nagy L.G."/>
            <person name="Hibbett D."/>
            <person name="Henrissat B."/>
            <person name="Matheny P.B."/>
            <person name="Labbe J."/>
            <person name="Martin F.M."/>
        </authorList>
    </citation>
    <scope>NUCLEOTIDE SEQUENCE</scope>
    <source>
        <strain evidence="1">HHB10654</strain>
    </source>
</reference>
<accession>A0ACB8SF28</accession>
<keyword evidence="2" id="KW-1185">Reference proteome</keyword>
<organism evidence="1 2">
    <name type="scientific">Artomyces pyxidatus</name>
    <dbReference type="NCBI Taxonomy" id="48021"/>
    <lineage>
        <taxon>Eukaryota</taxon>
        <taxon>Fungi</taxon>
        <taxon>Dikarya</taxon>
        <taxon>Basidiomycota</taxon>
        <taxon>Agaricomycotina</taxon>
        <taxon>Agaricomycetes</taxon>
        <taxon>Russulales</taxon>
        <taxon>Auriscalpiaceae</taxon>
        <taxon>Artomyces</taxon>
    </lineage>
</organism>
<reference evidence="1" key="1">
    <citation type="submission" date="2021-03" db="EMBL/GenBank/DDBJ databases">
        <authorList>
            <consortium name="DOE Joint Genome Institute"/>
            <person name="Ahrendt S."/>
            <person name="Looney B.P."/>
            <person name="Miyauchi S."/>
            <person name="Morin E."/>
            <person name="Drula E."/>
            <person name="Courty P.E."/>
            <person name="Chicoki N."/>
            <person name="Fauchery L."/>
            <person name="Kohler A."/>
            <person name="Kuo A."/>
            <person name="Labutti K."/>
            <person name="Pangilinan J."/>
            <person name="Lipzen A."/>
            <person name="Riley R."/>
            <person name="Andreopoulos W."/>
            <person name="He G."/>
            <person name="Johnson J."/>
            <person name="Barry K.W."/>
            <person name="Grigoriev I.V."/>
            <person name="Nagy L."/>
            <person name="Hibbett D."/>
            <person name="Henrissat B."/>
            <person name="Matheny P.B."/>
            <person name="Labbe J."/>
            <person name="Martin F."/>
        </authorList>
    </citation>
    <scope>NUCLEOTIDE SEQUENCE</scope>
    <source>
        <strain evidence="1">HHB10654</strain>
    </source>
</reference>
<proteinExistence type="predicted"/>
<dbReference type="Proteomes" id="UP000814140">
    <property type="component" value="Unassembled WGS sequence"/>
</dbReference>
<dbReference type="EMBL" id="MU277413">
    <property type="protein sequence ID" value="KAI0054488.1"/>
    <property type="molecule type" value="Genomic_DNA"/>
</dbReference>
<evidence type="ECO:0000313" key="1">
    <source>
        <dbReference type="EMBL" id="KAI0054488.1"/>
    </source>
</evidence>
<protein>
    <submittedName>
        <fullName evidence="1">Uncharacterized protein</fullName>
    </submittedName>
</protein>
<name>A0ACB8SF28_9AGAM</name>
<gene>
    <name evidence="1" type="ORF">BV25DRAFT_1783481</name>
</gene>
<comment type="caution">
    <text evidence="1">The sequence shown here is derived from an EMBL/GenBank/DDBJ whole genome shotgun (WGS) entry which is preliminary data.</text>
</comment>
<evidence type="ECO:0000313" key="2">
    <source>
        <dbReference type="Proteomes" id="UP000814140"/>
    </source>
</evidence>
<sequence>MVFRKISKDLKECALQLWEKGWDEEDITDALGVSRRSLFRWRNIMDELGTVQKPPSPLVGRVRIITQAILTEMTALYHDHPDTYLDELQVWLAINHDIEISLSGLQKNLDQAGLTLKLLRRLAKERDEERRADKNDRTTGRRRGRAPRGQRAEMHQAFVRGQRYSLVAAISLDGYLAARVLPGSVDSFDFFDFIAEDLLPNMNPWPDARSVLIVDNCSIHHTEALAQLMHDAG</sequence>
<feature type="non-terminal residue" evidence="1">
    <location>
        <position position="233"/>
    </location>
</feature>